<organism evidence="2 3">
    <name type="scientific">Solea senegalensis</name>
    <name type="common">Senegalese sole</name>
    <dbReference type="NCBI Taxonomy" id="28829"/>
    <lineage>
        <taxon>Eukaryota</taxon>
        <taxon>Metazoa</taxon>
        <taxon>Chordata</taxon>
        <taxon>Craniata</taxon>
        <taxon>Vertebrata</taxon>
        <taxon>Euteleostomi</taxon>
        <taxon>Actinopterygii</taxon>
        <taxon>Neopterygii</taxon>
        <taxon>Teleostei</taxon>
        <taxon>Neoteleostei</taxon>
        <taxon>Acanthomorphata</taxon>
        <taxon>Carangaria</taxon>
        <taxon>Pleuronectiformes</taxon>
        <taxon>Pleuronectoidei</taxon>
        <taxon>Soleidae</taxon>
        <taxon>Solea</taxon>
    </lineage>
</organism>
<comment type="caution">
    <text evidence="2">The sequence shown here is derived from an EMBL/GenBank/DDBJ whole genome shotgun (WGS) entry which is preliminary data.</text>
</comment>
<evidence type="ECO:0000313" key="2">
    <source>
        <dbReference type="EMBL" id="KAG7482976.1"/>
    </source>
</evidence>
<gene>
    <name evidence="2" type="ORF">JOB18_035524</name>
</gene>
<feature type="region of interest" description="Disordered" evidence="1">
    <location>
        <begin position="43"/>
        <end position="68"/>
    </location>
</feature>
<protein>
    <submittedName>
        <fullName evidence="2">Uncharacterized protein</fullName>
    </submittedName>
</protein>
<proteinExistence type="predicted"/>
<dbReference type="AlphaFoldDB" id="A0AAV6Q3N1"/>
<feature type="compositionally biased region" description="Basic and acidic residues" evidence="1">
    <location>
        <begin position="46"/>
        <end position="55"/>
    </location>
</feature>
<reference evidence="2 3" key="1">
    <citation type="journal article" date="2021" name="Sci. Rep.">
        <title>Chromosome anchoring in Senegalese sole (Solea senegalensis) reveals sex-associated markers and genome rearrangements in flatfish.</title>
        <authorList>
            <person name="Guerrero-Cozar I."/>
            <person name="Gomez-Garrido J."/>
            <person name="Berbel C."/>
            <person name="Martinez-Blanch J.F."/>
            <person name="Alioto T."/>
            <person name="Claros M.G."/>
            <person name="Gagnaire P.A."/>
            <person name="Manchado M."/>
        </authorList>
    </citation>
    <scope>NUCLEOTIDE SEQUENCE [LARGE SCALE GENOMIC DNA]</scope>
    <source>
        <strain evidence="2">Sse05_10M</strain>
    </source>
</reference>
<keyword evidence="3" id="KW-1185">Reference proteome</keyword>
<sequence>MEFTVKRLRRELTPLLHPNLLRLLLRARPTFFRRAVGGDGCSALPDTRRSLETRGSRRAGLSVDQRRS</sequence>
<dbReference type="EMBL" id="JAGKHQ010000019">
    <property type="protein sequence ID" value="KAG7482976.1"/>
    <property type="molecule type" value="Genomic_DNA"/>
</dbReference>
<evidence type="ECO:0000313" key="3">
    <source>
        <dbReference type="Proteomes" id="UP000693946"/>
    </source>
</evidence>
<name>A0AAV6Q3N1_SOLSE</name>
<evidence type="ECO:0000256" key="1">
    <source>
        <dbReference type="SAM" id="MobiDB-lite"/>
    </source>
</evidence>
<dbReference type="Proteomes" id="UP000693946">
    <property type="component" value="Linkage Group LG7"/>
</dbReference>
<accession>A0AAV6Q3N1</accession>